<dbReference type="RefSeq" id="WP_186328200.1">
    <property type="nucleotide sequence ID" value="NZ_JBHTIU010000106.1"/>
</dbReference>
<reference evidence="3" key="1">
    <citation type="journal article" date="2019" name="Int. J. Syst. Evol. Microbiol.">
        <title>The Global Catalogue of Microorganisms (GCM) 10K type strain sequencing project: providing services to taxonomists for standard genome sequencing and annotation.</title>
        <authorList>
            <consortium name="The Broad Institute Genomics Platform"/>
            <consortium name="The Broad Institute Genome Sequencing Center for Infectious Disease"/>
            <person name="Wu L."/>
            <person name="Ma J."/>
        </authorList>
    </citation>
    <scope>NUCLEOTIDE SEQUENCE [LARGE SCALE GENOMIC DNA]</scope>
    <source>
        <strain evidence="3">CCUG 57263</strain>
    </source>
</reference>
<keyword evidence="1" id="KW-1133">Transmembrane helix</keyword>
<proteinExistence type="predicted"/>
<comment type="caution">
    <text evidence="2">The sequence shown here is derived from an EMBL/GenBank/DDBJ whole genome shotgun (WGS) entry which is preliminary data.</text>
</comment>
<dbReference type="EMBL" id="JBHTIU010000106">
    <property type="protein sequence ID" value="MFD0872311.1"/>
    <property type="molecule type" value="Genomic_DNA"/>
</dbReference>
<accession>A0ABW3DG92</accession>
<gene>
    <name evidence="2" type="ORF">ACFQ03_24625</name>
</gene>
<name>A0ABW3DG92_9BACL</name>
<feature type="transmembrane region" description="Helical" evidence="1">
    <location>
        <begin position="21"/>
        <end position="39"/>
    </location>
</feature>
<protein>
    <submittedName>
        <fullName evidence="2">Uncharacterized protein</fullName>
    </submittedName>
</protein>
<organism evidence="2 3">
    <name type="scientific">Paenibacillus residui</name>
    <dbReference type="NCBI Taxonomy" id="629724"/>
    <lineage>
        <taxon>Bacteria</taxon>
        <taxon>Bacillati</taxon>
        <taxon>Bacillota</taxon>
        <taxon>Bacilli</taxon>
        <taxon>Bacillales</taxon>
        <taxon>Paenibacillaceae</taxon>
        <taxon>Paenibacillus</taxon>
    </lineage>
</organism>
<dbReference type="Proteomes" id="UP001597120">
    <property type="component" value="Unassembled WGS sequence"/>
</dbReference>
<keyword evidence="1" id="KW-0472">Membrane</keyword>
<keyword evidence="1" id="KW-0812">Transmembrane</keyword>
<evidence type="ECO:0000313" key="2">
    <source>
        <dbReference type="EMBL" id="MFD0872311.1"/>
    </source>
</evidence>
<sequence>MIKDWIQLTKPRILQLNLVTAFGRYWLASRNFVLLILILDTAGSSF</sequence>
<evidence type="ECO:0000256" key="1">
    <source>
        <dbReference type="SAM" id="Phobius"/>
    </source>
</evidence>
<keyword evidence="3" id="KW-1185">Reference proteome</keyword>
<evidence type="ECO:0000313" key="3">
    <source>
        <dbReference type="Proteomes" id="UP001597120"/>
    </source>
</evidence>